<sequence>PKQRPQLARHQPLHQIRHARLNERTHQQKRRLTLADGTSVIGERIYPRRDTHVQGLRAFVAHITATGSTLHVRGPARLCGATVEAAGIRAVTALLIAALAAHGTFHLRRGYARLLPHLATLGAEITTTNPQARDARPVHHR</sequence>
<evidence type="ECO:0000256" key="16">
    <source>
        <dbReference type="ARBA" id="ARBA00047527"/>
    </source>
</evidence>
<dbReference type="Pfam" id="PF00275">
    <property type="entry name" value="EPSP_synthase"/>
    <property type="match status" value="1"/>
</dbReference>
<organism evidence="18 19">
    <name type="scientific">Streptomyces eurythermus</name>
    <dbReference type="NCBI Taxonomy" id="42237"/>
    <lineage>
        <taxon>Bacteria</taxon>
        <taxon>Bacillati</taxon>
        <taxon>Actinomycetota</taxon>
        <taxon>Actinomycetes</taxon>
        <taxon>Kitasatosporales</taxon>
        <taxon>Streptomycetaceae</taxon>
        <taxon>Streptomyces</taxon>
    </lineage>
</organism>
<evidence type="ECO:0000256" key="6">
    <source>
        <dbReference type="ARBA" id="ARBA00022960"/>
    </source>
</evidence>
<comment type="function">
    <text evidence="10">Cell wall formation. Adds enolpyruvyl to UDP-N-acetylglucosamine.</text>
</comment>
<evidence type="ECO:0000256" key="14">
    <source>
        <dbReference type="ARBA" id="ARBA00042443"/>
    </source>
</evidence>
<evidence type="ECO:0000256" key="10">
    <source>
        <dbReference type="ARBA" id="ARBA00037534"/>
    </source>
</evidence>
<dbReference type="InterPro" id="IPR001986">
    <property type="entry name" value="Enolpyruvate_Tfrase_dom"/>
</dbReference>
<protein>
    <recommendedName>
        <fullName evidence="13">UDP-N-acetylglucosamine 1-carboxyvinyltransferase</fullName>
        <ecNumber evidence="12">2.5.1.7</ecNumber>
    </recommendedName>
    <alternativeName>
        <fullName evidence="14">Enoylpyruvate transferase</fullName>
    </alternativeName>
    <alternativeName>
        <fullName evidence="15">UDP-N-acetylglucosamine enolpyruvyl transferase</fullName>
    </alternativeName>
</protein>
<dbReference type="EC" id="2.5.1.7" evidence="12"/>
<reference evidence="18 19" key="1">
    <citation type="submission" date="2024-10" db="EMBL/GenBank/DDBJ databases">
        <title>The Natural Products Discovery Center: Release of the First 8490 Sequenced Strains for Exploring Actinobacteria Biosynthetic Diversity.</title>
        <authorList>
            <person name="Kalkreuter E."/>
            <person name="Kautsar S.A."/>
            <person name="Yang D."/>
            <person name="Bader C.D."/>
            <person name="Teijaro C.N."/>
            <person name="Fluegel L."/>
            <person name="Davis C.M."/>
            <person name="Simpson J.R."/>
            <person name="Lauterbach L."/>
            <person name="Steele A.D."/>
            <person name="Gui C."/>
            <person name="Meng S."/>
            <person name="Li G."/>
            <person name="Viehrig K."/>
            <person name="Ye F."/>
            <person name="Su P."/>
            <person name="Kiefer A.F."/>
            <person name="Nichols A."/>
            <person name="Cepeda A.J."/>
            <person name="Yan W."/>
            <person name="Fan B."/>
            <person name="Jiang Y."/>
            <person name="Adhikari A."/>
            <person name="Zheng C.-J."/>
            <person name="Schuster L."/>
            <person name="Cowan T.M."/>
            <person name="Smanski M.J."/>
            <person name="Chevrette M.G."/>
            <person name="De Carvalho L.P.S."/>
            <person name="Shen B."/>
        </authorList>
    </citation>
    <scope>NUCLEOTIDE SEQUENCE [LARGE SCALE GENOMIC DNA]</scope>
    <source>
        <strain evidence="18 19">NPDC013366</strain>
    </source>
</reference>
<keyword evidence="5" id="KW-0808">Transferase</keyword>
<evidence type="ECO:0000313" key="18">
    <source>
        <dbReference type="EMBL" id="MFF9887627.1"/>
    </source>
</evidence>
<keyword evidence="3" id="KW-0963">Cytoplasm</keyword>
<evidence type="ECO:0000256" key="1">
    <source>
        <dbReference type="ARBA" id="ARBA00004496"/>
    </source>
</evidence>
<evidence type="ECO:0000256" key="9">
    <source>
        <dbReference type="ARBA" id="ARBA00023316"/>
    </source>
</evidence>
<comment type="catalytic activity">
    <reaction evidence="16">
        <text>phosphoenolpyruvate + UDP-N-acetyl-alpha-D-glucosamine = UDP-N-acetyl-3-O-(1-carboxyvinyl)-alpha-D-glucosamine + phosphate</text>
        <dbReference type="Rhea" id="RHEA:18681"/>
        <dbReference type="ChEBI" id="CHEBI:43474"/>
        <dbReference type="ChEBI" id="CHEBI:57705"/>
        <dbReference type="ChEBI" id="CHEBI:58702"/>
        <dbReference type="ChEBI" id="CHEBI:68483"/>
        <dbReference type="EC" id="2.5.1.7"/>
    </reaction>
</comment>
<evidence type="ECO:0000256" key="2">
    <source>
        <dbReference type="ARBA" id="ARBA00004752"/>
    </source>
</evidence>
<keyword evidence="9" id="KW-0961">Cell wall biogenesis/degradation</keyword>
<feature type="domain" description="Enolpyruvate transferase" evidence="17">
    <location>
        <begin position="32"/>
        <end position="107"/>
    </location>
</feature>
<dbReference type="Proteomes" id="UP001603418">
    <property type="component" value="Unassembled WGS sequence"/>
</dbReference>
<dbReference type="PANTHER" id="PTHR43783:SF1">
    <property type="entry name" value="UDP-N-ACETYLGLUCOSAMINE 1-CARBOXYVINYLTRANSFERASE"/>
    <property type="match status" value="1"/>
</dbReference>
<gene>
    <name evidence="18" type="ORF">ACF1HC_39635</name>
</gene>
<keyword evidence="6" id="KW-0133">Cell shape</keyword>
<dbReference type="InterPro" id="IPR036968">
    <property type="entry name" value="Enolpyruvate_Tfrase_sf"/>
</dbReference>
<comment type="pathway">
    <text evidence="2">Cell wall biogenesis; peptidoglycan biosynthesis.</text>
</comment>
<evidence type="ECO:0000256" key="3">
    <source>
        <dbReference type="ARBA" id="ARBA00022490"/>
    </source>
</evidence>
<name>A0ABW6Z900_9ACTN</name>
<evidence type="ECO:0000259" key="17">
    <source>
        <dbReference type="Pfam" id="PF00275"/>
    </source>
</evidence>
<evidence type="ECO:0000313" key="19">
    <source>
        <dbReference type="Proteomes" id="UP001603418"/>
    </source>
</evidence>
<dbReference type="InterPro" id="IPR013792">
    <property type="entry name" value="RNA3'P_cycl/enolpyr_Trfase_a/b"/>
</dbReference>
<evidence type="ECO:0000256" key="7">
    <source>
        <dbReference type="ARBA" id="ARBA00022984"/>
    </source>
</evidence>
<dbReference type="EMBL" id="JBICBM010000033">
    <property type="protein sequence ID" value="MFF9887627.1"/>
    <property type="molecule type" value="Genomic_DNA"/>
</dbReference>
<evidence type="ECO:0000256" key="4">
    <source>
        <dbReference type="ARBA" id="ARBA00022618"/>
    </source>
</evidence>
<dbReference type="SUPFAM" id="SSF55205">
    <property type="entry name" value="EPT/RTPC-like"/>
    <property type="match status" value="1"/>
</dbReference>
<comment type="subcellular location">
    <subcellularLocation>
        <location evidence="1">Cytoplasm</location>
    </subcellularLocation>
</comment>
<dbReference type="Gene3D" id="3.65.10.10">
    <property type="entry name" value="Enolpyruvate transferase domain"/>
    <property type="match status" value="1"/>
</dbReference>
<proteinExistence type="inferred from homology"/>
<dbReference type="PANTHER" id="PTHR43783">
    <property type="entry name" value="UDP-N-ACETYLGLUCOSAMINE 1-CARBOXYVINYLTRANSFERASE"/>
    <property type="match status" value="1"/>
</dbReference>
<keyword evidence="7" id="KW-0573">Peptidoglycan synthesis</keyword>
<comment type="similarity">
    <text evidence="11">Belongs to the EPSP synthase family. MurA subfamily.</text>
</comment>
<evidence type="ECO:0000256" key="15">
    <source>
        <dbReference type="ARBA" id="ARBA00042842"/>
    </source>
</evidence>
<comment type="caution">
    <text evidence="18">The sequence shown here is derived from an EMBL/GenBank/DDBJ whole genome shotgun (WGS) entry which is preliminary data.</text>
</comment>
<keyword evidence="4" id="KW-0132">Cell division</keyword>
<feature type="non-terminal residue" evidence="18">
    <location>
        <position position="1"/>
    </location>
</feature>
<evidence type="ECO:0000256" key="13">
    <source>
        <dbReference type="ARBA" id="ARBA00039754"/>
    </source>
</evidence>
<evidence type="ECO:0000256" key="12">
    <source>
        <dbReference type="ARBA" id="ARBA00039108"/>
    </source>
</evidence>
<dbReference type="InterPro" id="IPR050068">
    <property type="entry name" value="MurA_subfamily"/>
</dbReference>
<evidence type="ECO:0000256" key="8">
    <source>
        <dbReference type="ARBA" id="ARBA00023306"/>
    </source>
</evidence>
<keyword evidence="8" id="KW-0131">Cell cycle</keyword>
<evidence type="ECO:0000256" key="5">
    <source>
        <dbReference type="ARBA" id="ARBA00022679"/>
    </source>
</evidence>
<keyword evidence="19" id="KW-1185">Reference proteome</keyword>
<accession>A0ABW6Z900</accession>
<evidence type="ECO:0000256" key="11">
    <source>
        <dbReference type="ARBA" id="ARBA00038367"/>
    </source>
</evidence>